<feature type="compositionally biased region" description="Basic and acidic residues" evidence="1">
    <location>
        <begin position="178"/>
        <end position="187"/>
    </location>
</feature>
<organism evidence="2 3">
    <name type="scientific">Clavelina lepadiformis</name>
    <name type="common">Light-bulb sea squirt</name>
    <name type="synonym">Ascidia lepadiformis</name>
    <dbReference type="NCBI Taxonomy" id="159417"/>
    <lineage>
        <taxon>Eukaryota</taxon>
        <taxon>Metazoa</taxon>
        <taxon>Chordata</taxon>
        <taxon>Tunicata</taxon>
        <taxon>Ascidiacea</taxon>
        <taxon>Aplousobranchia</taxon>
        <taxon>Clavelinidae</taxon>
        <taxon>Clavelina</taxon>
    </lineage>
</organism>
<accession>A0ABP0GUM2</accession>
<evidence type="ECO:0000256" key="1">
    <source>
        <dbReference type="SAM" id="MobiDB-lite"/>
    </source>
</evidence>
<protein>
    <submittedName>
        <fullName evidence="2">Uncharacterized protein</fullName>
    </submittedName>
</protein>
<gene>
    <name evidence="2" type="ORF">CVLEPA_LOCUS27726</name>
</gene>
<dbReference type="EMBL" id="CAWYQH010000141">
    <property type="protein sequence ID" value="CAK8694349.1"/>
    <property type="molecule type" value="Genomic_DNA"/>
</dbReference>
<dbReference type="Proteomes" id="UP001642483">
    <property type="component" value="Unassembled WGS sequence"/>
</dbReference>
<evidence type="ECO:0000313" key="3">
    <source>
        <dbReference type="Proteomes" id="UP001642483"/>
    </source>
</evidence>
<evidence type="ECO:0000313" key="2">
    <source>
        <dbReference type="EMBL" id="CAK8694349.1"/>
    </source>
</evidence>
<sequence length="187" mass="21743">MPCFPGMLQAPVKGFLRPGVWMPCARDFHQHVESWKIDGDPTHCLEEILIATENLNEVEHPTEFYVNKVRYDDSWVQIFCYTPAGWLDVMEIDLCKYGENMSLAKVVSFSTGLLPAWLPFGFLCDMALCWCPFRDNGSNEMRCQSLREVLPFNVQVLDNREDERLLPKATNQRGRSSKYREETRKNK</sequence>
<proteinExistence type="predicted"/>
<name>A0ABP0GUM2_CLALP</name>
<feature type="region of interest" description="Disordered" evidence="1">
    <location>
        <begin position="167"/>
        <end position="187"/>
    </location>
</feature>
<reference evidence="2 3" key="1">
    <citation type="submission" date="2024-02" db="EMBL/GenBank/DDBJ databases">
        <authorList>
            <person name="Daric V."/>
            <person name="Darras S."/>
        </authorList>
    </citation>
    <scope>NUCLEOTIDE SEQUENCE [LARGE SCALE GENOMIC DNA]</scope>
</reference>
<comment type="caution">
    <text evidence="2">The sequence shown here is derived from an EMBL/GenBank/DDBJ whole genome shotgun (WGS) entry which is preliminary data.</text>
</comment>
<keyword evidence="3" id="KW-1185">Reference proteome</keyword>